<dbReference type="Proteomes" id="UP000077881">
    <property type="component" value="Unassembled WGS sequence"/>
</dbReference>
<reference evidence="2 4" key="2">
    <citation type="submission" date="2015-06" db="EMBL/GenBank/DDBJ databases">
        <title>Genome sequencing project of Bacillus galactosidilyticus PL133.</title>
        <authorList>
            <person name="Gaiero J."/>
            <person name="Nicol R."/>
            <person name="Habash M."/>
        </authorList>
    </citation>
    <scope>NUCLEOTIDE SEQUENCE [LARGE SCALE GENOMIC DNA]</scope>
    <source>
        <strain evidence="2 4">PL133</strain>
    </source>
</reference>
<dbReference type="InterPro" id="IPR026881">
    <property type="entry name" value="WYL_dom"/>
</dbReference>
<keyword evidence="5" id="KW-1185">Reference proteome</keyword>
<name>A0A0Q9Y9L6_9BACI</name>
<proteinExistence type="predicted"/>
<gene>
    <name evidence="3" type="ORF">ABB05_17490</name>
    <name evidence="2" type="ORF">ACA29_11190</name>
</gene>
<reference evidence="3 5" key="1">
    <citation type="submission" date="2015-05" db="EMBL/GenBank/DDBJ databases">
        <title>Comparison of genome.</title>
        <authorList>
            <person name="Zheng Z."/>
            <person name="Sun M."/>
        </authorList>
    </citation>
    <scope>NUCLEOTIDE SEQUENCE [LARGE SCALE GENOMIC DNA]</scope>
    <source>
        <strain evidence="3 5">G25-74</strain>
    </source>
</reference>
<protein>
    <recommendedName>
        <fullName evidence="1">WYL domain-containing protein</fullName>
    </recommendedName>
</protein>
<comment type="caution">
    <text evidence="2">The sequence shown here is derived from an EMBL/GenBank/DDBJ whole genome shotgun (WGS) entry which is preliminary data.</text>
</comment>
<dbReference type="PATRIC" id="fig|217031.4.peg.3710"/>
<dbReference type="Pfam" id="PF13280">
    <property type="entry name" value="WYL"/>
    <property type="match status" value="1"/>
</dbReference>
<dbReference type="EMBL" id="LDJR01000058">
    <property type="protein sequence ID" value="OAK67845.1"/>
    <property type="molecule type" value="Genomic_DNA"/>
</dbReference>
<accession>A0A0Q9Y9L6</accession>
<organism evidence="2 4">
    <name type="scientific">Lederbergia galactosidilytica</name>
    <dbReference type="NCBI Taxonomy" id="217031"/>
    <lineage>
        <taxon>Bacteria</taxon>
        <taxon>Bacillati</taxon>
        <taxon>Bacillota</taxon>
        <taxon>Bacilli</taxon>
        <taxon>Bacillales</taxon>
        <taxon>Bacillaceae</taxon>
        <taxon>Lederbergia</taxon>
    </lineage>
</organism>
<evidence type="ECO:0000313" key="4">
    <source>
        <dbReference type="Proteomes" id="UP000053881"/>
    </source>
</evidence>
<sequence>MNNLLKRACNHKTPIQIIYIDSQNHLSQRTIKVLAITNTFIKAYCYSKRQFRTFKMENILSVGKKAV</sequence>
<dbReference type="OrthoDB" id="2112405at2"/>
<evidence type="ECO:0000313" key="2">
    <source>
        <dbReference type="EMBL" id="KRG12536.1"/>
    </source>
</evidence>
<dbReference type="Proteomes" id="UP000053881">
    <property type="component" value="Unassembled WGS sequence"/>
</dbReference>
<dbReference type="STRING" id="217031.ABB05_17490"/>
<dbReference type="AlphaFoldDB" id="A0A0Q9Y9L6"/>
<feature type="domain" description="WYL" evidence="1">
    <location>
        <begin position="3"/>
        <end position="62"/>
    </location>
</feature>
<evidence type="ECO:0000313" key="5">
    <source>
        <dbReference type="Proteomes" id="UP000077881"/>
    </source>
</evidence>
<dbReference type="EMBL" id="LGPB01000091">
    <property type="protein sequence ID" value="KRG12536.1"/>
    <property type="molecule type" value="Genomic_DNA"/>
</dbReference>
<evidence type="ECO:0000259" key="1">
    <source>
        <dbReference type="Pfam" id="PF13280"/>
    </source>
</evidence>
<evidence type="ECO:0000313" key="3">
    <source>
        <dbReference type="EMBL" id="OAK67845.1"/>
    </source>
</evidence>